<dbReference type="PANTHER" id="PTHR43884">
    <property type="entry name" value="ACYL-COA DEHYDROGENASE"/>
    <property type="match status" value="1"/>
</dbReference>
<gene>
    <name evidence="2" type="ORF">BKA16_004664</name>
</gene>
<dbReference type="SUPFAM" id="SSF56645">
    <property type="entry name" value="Acyl-CoA dehydrogenase NM domain-like"/>
    <property type="match status" value="1"/>
</dbReference>
<dbReference type="Pfam" id="PF02771">
    <property type="entry name" value="Acyl-CoA_dh_N"/>
    <property type="match status" value="1"/>
</dbReference>
<dbReference type="InterPro" id="IPR037069">
    <property type="entry name" value="AcylCoA_DH/ox_N_sf"/>
</dbReference>
<comment type="caution">
    <text evidence="2">The sequence shown here is derived from an EMBL/GenBank/DDBJ whole genome shotgun (WGS) entry which is preliminary data.</text>
</comment>
<proteinExistence type="predicted"/>
<dbReference type="AlphaFoldDB" id="A0A840F8W3"/>
<dbReference type="PANTHER" id="PTHR43884:SF12">
    <property type="entry name" value="ISOVALERYL-COA DEHYDROGENASE, MITOCHONDRIAL-RELATED"/>
    <property type="match status" value="1"/>
</dbReference>
<dbReference type="Gene3D" id="1.10.540.10">
    <property type="entry name" value="Acyl-CoA dehydrogenase/oxidase, N-terminal domain"/>
    <property type="match status" value="1"/>
</dbReference>
<feature type="domain" description="Acyl-CoA dehydrogenase/oxidase N-terminal" evidence="1">
    <location>
        <begin position="23"/>
        <end position="134"/>
    </location>
</feature>
<organism evidence="2 3">
    <name type="scientific">Gordonia humi</name>
    <dbReference type="NCBI Taxonomy" id="686429"/>
    <lineage>
        <taxon>Bacteria</taxon>
        <taxon>Bacillati</taxon>
        <taxon>Actinomycetota</taxon>
        <taxon>Actinomycetes</taxon>
        <taxon>Mycobacteriales</taxon>
        <taxon>Gordoniaceae</taxon>
        <taxon>Gordonia</taxon>
    </lineage>
</organism>
<dbReference type="GO" id="GO:0050660">
    <property type="term" value="F:flavin adenine dinucleotide binding"/>
    <property type="evidence" value="ECO:0007669"/>
    <property type="project" value="InterPro"/>
</dbReference>
<dbReference type="InterPro" id="IPR013786">
    <property type="entry name" value="AcylCoA_DH/ox_N"/>
</dbReference>
<protein>
    <submittedName>
        <fullName evidence="2">Alkylation response protein AidB-like acyl-CoA dehydrogenase</fullName>
    </submittedName>
</protein>
<sequence>MSYSTDVDYGEGEVLPVTRLMPTPESAELMELTRSIVDKELQPLVNEAERSHTFPREVFRTLGRAGLLGLPYPDEYGGGEQPYELYLQVVEEIASAWAAIGVGTSVHALSCFGLFHAGTEEQRRRWLPDMLGGELLGAYCFPRPMPARTRRR</sequence>
<reference evidence="2 3" key="1">
    <citation type="submission" date="2020-08" db="EMBL/GenBank/DDBJ databases">
        <title>Sequencing the genomes of 1000 actinobacteria strains.</title>
        <authorList>
            <person name="Klenk H.-P."/>
        </authorList>
    </citation>
    <scope>NUCLEOTIDE SEQUENCE [LARGE SCALE GENOMIC DNA]</scope>
    <source>
        <strain evidence="2 3">DSM 45298</strain>
    </source>
</reference>
<evidence type="ECO:0000313" key="2">
    <source>
        <dbReference type="EMBL" id="MBB4138039.1"/>
    </source>
</evidence>
<dbReference type="GO" id="GO:0003995">
    <property type="term" value="F:acyl-CoA dehydrogenase activity"/>
    <property type="evidence" value="ECO:0007669"/>
    <property type="project" value="TreeGrafter"/>
</dbReference>
<keyword evidence="3" id="KW-1185">Reference proteome</keyword>
<evidence type="ECO:0000313" key="3">
    <source>
        <dbReference type="Proteomes" id="UP000551501"/>
    </source>
</evidence>
<name>A0A840F8W3_9ACTN</name>
<dbReference type="InterPro" id="IPR009100">
    <property type="entry name" value="AcylCoA_DH/oxidase_NM_dom_sf"/>
</dbReference>
<accession>A0A840F8W3</accession>
<dbReference type="Proteomes" id="UP000551501">
    <property type="component" value="Unassembled WGS sequence"/>
</dbReference>
<evidence type="ECO:0000259" key="1">
    <source>
        <dbReference type="Pfam" id="PF02771"/>
    </source>
</evidence>
<dbReference type="EMBL" id="JACIFP010000002">
    <property type="protein sequence ID" value="MBB4138039.1"/>
    <property type="molecule type" value="Genomic_DNA"/>
</dbReference>